<proteinExistence type="predicted"/>
<evidence type="ECO:0000313" key="8">
    <source>
        <dbReference type="EMBL" id="KAF0978304.1"/>
    </source>
</evidence>
<dbReference type="Proteomes" id="UP000444721">
    <property type="component" value="Unassembled WGS sequence"/>
</dbReference>
<keyword evidence="4" id="KW-0067">ATP-binding</keyword>
<dbReference type="Pfam" id="PF00271">
    <property type="entry name" value="Helicase_C"/>
    <property type="match status" value="1"/>
</dbReference>
<dbReference type="RefSeq" id="XP_044563017.1">
    <property type="nucleotide sequence ID" value="XM_044706055.1"/>
</dbReference>
<evidence type="ECO:0000259" key="7">
    <source>
        <dbReference type="PROSITE" id="PS51194"/>
    </source>
</evidence>
<evidence type="ECO:0000313" key="9">
    <source>
        <dbReference type="Proteomes" id="UP000444721"/>
    </source>
</evidence>
<dbReference type="GO" id="GO:0004386">
    <property type="term" value="F:helicase activity"/>
    <property type="evidence" value="ECO:0007669"/>
    <property type="project" value="UniProtKB-KW"/>
</dbReference>
<dbReference type="CDD" id="cd17917">
    <property type="entry name" value="DEXHc_RHA-like"/>
    <property type="match status" value="1"/>
</dbReference>
<dbReference type="SMART" id="SM00490">
    <property type="entry name" value="HELICc"/>
    <property type="match status" value="1"/>
</dbReference>
<dbReference type="InterPro" id="IPR001650">
    <property type="entry name" value="Helicase_C-like"/>
</dbReference>
<keyword evidence="9" id="KW-1185">Reference proteome</keyword>
<keyword evidence="1" id="KW-0547">Nucleotide-binding</keyword>
<reference evidence="8 9" key="1">
    <citation type="journal article" date="2019" name="Sci. Rep.">
        <title>Nanopore sequencing improves the draft genome of the human pathogenic amoeba Naegleria fowleri.</title>
        <authorList>
            <person name="Liechti N."/>
            <person name="Schurch N."/>
            <person name="Bruggmann R."/>
            <person name="Wittwer M."/>
        </authorList>
    </citation>
    <scope>NUCLEOTIDE SEQUENCE [LARGE SCALE GENOMIC DNA]</scope>
    <source>
        <strain evidence="8 9">ATCC 30894</strain>
    </source>
</reference>
<dbReference type="VEuPathDB" id="AmoebaDB:FDP41_002819"/>
<sequence length="927" mass="106548">MIQATTTTPNASPSSNKDVVAQKKRRKRPNKKKQPMTVQMDHRANPPLHLDKKKDIADDKNMHANSQNKDSTKSVHGRSSTRFNKKKKKKKKNNKQCPSSAFSQVDAHDYIHHVNETTIINHTSTNNHTTTDNNKHGSQEEFKTTTCTSFSSSCASSLNQLTASGRDMSLIHHDGQVKMLQLVSETKNRVLSLLKQQECDKREEKYQMLCEETCDHLKKVNSEIELLIGFRKSFELEMKKLESMIHHLSQTNLNTLKEKFDKEEYRVLIHALPIYSKRHEILQQLEQNDVIICSCSTATGKSTQIPQYLYEAGYTNIVCTQPRKVSAFSLAQRVSEEMNPTMIDHHTTTHIRNIPQQEQSYHHSRKDVWIGYQTSPVNKTNKHISSKWTSHSMSSIVFVTDRILLNEYQKDSLLSSYEVVMIDEIHERSTYTDILISLLKLCVKKRKLLQRPLKVILSSATLQVELFSKSVQPKNYEQAVVDLVSDIVLNNRHEGDILVFLASREEIDKCCKKTRQFILSKSKDHPCVILPLHGKMNDNDIQAVFETTNEKRKIIFSTNVAETAITIHGVRIVIDSGVVKERIYDHEKDMSILKISPISQSSAIQRKGRAGRCNYGVCYRLYSKSDYYQMKLFTEPEMSRSHLGNSILQILSSGVNDLQNFELIEKPSKDVIQRELNRLHRFGFVECSHSKGQDMNESYFMNSSSTLSITKEGKIASEPQLEPSHSRMMIESLKLNIEKEMAMVISMLSESDFVFVKKQNPSSNDATWKHWNERGDLFTLYHLLSEYMRIQDKKKKKLRKRSSPEKEQWCEENHLSIKAMKIAADFKYTDVMKRISWIRSTFERTAHSQPPMGHHSSSNSSSSSISCNSSSSSISSNNNHNHNNNFMNTKKVTSSNNPSTRNFVFLMKLVSKLAFEFSQKKSQSQNQ</sequence>
<keyword evidence="3" id="KW-0347">Helicase</keyword>
<dbReference type="GeneID" id="68110037"/>
<dbReference type="VEuPathDB" id="AmoebaDB:NF0116930"/>
<dbReference type="SMART" id="SM00487">
    <property type="entry name" value="DEXDc"/>
    <property type="match status" value="1"/>
</dbReference>
<dbReference type="Gene3D" id="1.20.120.1080">
    <property type="match status" value="1"/>
</dbReference>
<feature type="compositionally biased region" description="Low complexity" evidence="5">
    <location>
        <begin position="854"/>
        <end position="885"/>
    </location>
</feature>
<gene>
    <name evidence="8" type="ORF">FDP41_002819</name>
</gene>
<evidence type="ECO:0000256" key="3">
    <source>
        <dbReference type="ARBA" id="ARBA00022806"/>
    </source>
</evidence>
<feature type="region of interest" description="Disordered" evidence="5">
    <location>
        <begin position="1"/>
        <end position="104"/>
    </location>
</feature>
<feature type="compositionally biased region" description="Basic residues" evidence="5">
    <location>
        <begin position="83"/>
        <end position="94"/>
    </location>
</feature>
<accession>A0A6A5BVL3</accession>
<dbReference type="AlphaFoldDB" id="A0A6A5BVL3"/>
<feature type="compositionally biased region" description="Basic and acidic residues" evidence="5">
    <location>
        <begin position="40"/>
        <end position="62"/>
    </location>
</feature>
<dbReference type="EMBL" id="VFQX01000030">
    <property type="protein sequence ID" value="KAF0978304.1"/>
    <property type="molecule type" value="Genomic_DNA"/>
</dbReference>
<feature type="domain" description="Helicase ATP-binding" evidence="6">
    <location>
        <begin position="282"/>
        <end position="480"/>
    </location>
</feature>
<dbReference type="PROSITE" id="PS51192">
    <property type="entry name" value="HELICASE_ATP_BIND_1"/>
    <property type="match status" value="1"/>
</dbReference>
<feature type="compositionally biased region" description="Polar residues" evidence="5">
    <location>
        <begin position="886"/>
        <end position="897"/>
    </location>
</feature>
<feature type="compositionally biased region" description="Low complexity" evidence="5">
    <location>
        <begin position="1"/>
        <end position="16"/>
    </location>
</feature>
<dbReference type="PANTHER" id="PTHR18934">
    <property type="entry name" value="ATP-DEPENDENT RNA HELICASE"/>
    <property type="match status" value="1"/>
</dbReference>
<feature type="domain" description="Helicase C-terminal" evidence="7">
    <location>
        <begin position="475"/>
        <end position="659"/>
    </location>
</feature>
<dbReference type="PROSITE" id="PS51194">
    <property type="entry name" value="HELICASE_CTER"/>
    <property type="match status" value="1"/>
</dbReference>
<dbReference type="GO" id="GO:0003723">
    <property type="term" value="F:RNA binding"/>
    <property type="evidence" value="ECO:0007669"/>
    <property type="project" value="TreeGrafter"/>
</dbReference>
<evidence type="ECO:0000259" key="6">
    <source>
        <dbReference type="PROSITE" id="PS51192"/>
    </source>
</evidence>
<protein>
    <recommendedName>
        <fullName evidence="10">Helicase C-terminal domain-containing protein</fullName>
    </recommendedName>
</protein>
<dbReference type="GO" id="GO:0016787">
    <property type="term" value="F:hydrolase activity"/>
    <property type="evidence" value="ECO:0007669"/>
    <property type="project" value="UniProtKB-KW"/>
</dbReference>
<evidence type="ECO:0000256" key="4">
    <source>
        <dbReference type="ARBA" id="ARBA00022840"/>
    </source>
</evidence>
<keyword evidence="2" id="KW-0378">Hydrolase</keyword>
<feature type="region of interest" description="Disordered" evidence="5">
    <location>
        <begin position="846"/>
        <end position="897"/>
    </location>
</feature>
<evidence type="ECO:0008006" key="10">
    <source>
        <dbReference type="Google" id="ProtNLM"/>
    </source>
</evidence>
<dbReference type="Pfam" id="PF21010">
    <property type="entry name" value="HA2_C"/>
    <property type="match status" value="1"/>
</dbReference>
<dbReference type="InterPro" id="IPR014001">
    <property type="entry name" value="Helicase_ATP-bd"/>
</dbReference>
<feature type="compositionally biased region" description="Basic residues" evidence="5">
    <location>
        <begin position="22"/>
        <end position="34"/>
    </location>
</feature>
<dbReference type="GO" id="GO:0005524">
    <property type="term" value="F:ATP binding"/>
    <property type="evidence" value="ECO:0007669"/>
    <property type="project" value="UniProtKB-KW"/>
</dbReference>
<comment type="caution">
    <text evidence="8">The sequence shown here is derived from an EMBL/GenBank/DDBJ whole genome shotgun (WGS) entry which is preliminary data.</text>
</comment>
<dbReference type="SUPFAM" id="SSF52540">
    <property type="entry name" value="P-loop containing nucleoside triphosphate hydrolases"/>
    <property type="match status" value="1"/>
</dbReference>
<dbReference type="CDD" id="cd18791">
    <property type="entry name" value="SF2_C_RHA"/>
    <property type="match status" value="1"/>
</dbReference>
<evidence type="ECO:0000256" key="2">
    <source>
        <dbReference type="ARBA" id="ARBA00022801"/>
    </source>
</evidence>
<dbReference type="Gene3D" id="3.40.50.300">
    <property type="entry name" value="P-loop containing nucleotide triphosphate hydrolases"/>
    <property type="match status" value="2"/>
</dbReference>
<name>A0A6A5BVL3_NAEFO</name>
<dbReference type="VEuPathDB" id="AmoebaDB:NfTy_056320"/>
<dbReference type="OrthoDB" id="10253254at2759"/>
<evidence type="ECO:0000256" key="1">
    <source>
        <dbReference type="ARBA" id="ARBA00022741"/>
    </source>
</evidence>
<organism evidence="8 9">
    <name type="scientific">Naegleria fowleri</name>
    <name type="common">Brain eating amoeba</name>
    <dbReference type="NCBI Taxonomy" id="5763"/>
    <lineage>
        <taxon>Eukaryota</taxon>
        <taxon>Discoba</taxon>
        <taxon>Heterolobosea</taxon>
        <taxon>Tetramitia</taxon>
        <taxon>Eutetramitia</taxon>
        <taxon>Vahlkampfiidae</taxon>
        <taxon>Naegleria</taxon>
    </lineage>
</organism>
<evidence type="ECO:0000256" key="5">
    <source>
        <dbReference type="SAM" id="MobiDB-lite"/>
    </source>
</evidence>
<dbReference type="PANTHER" id="PTHR18934:SF91">
    <property type="entry name" value="PRE-MRNA-SPLICING FACTOR ATP-DEPENDENT RNA HELICASE PRP16"/>
    <property type="match status" value="1"/>
</dbReference>
<dbReference type="InterPro" id="IPR027417">
    <property type="entry name" value="P-loop_NTPase"/>
</dbReference>